<dbReference type="EMBL" id="JNAJ01000011">
    <property type="protein sequence ID" value="KGF92067.1"/>
    <property type="molecule type" value="Genomic_DNA"/>
</dbReference>
<gene>
    <name evidence="2" type="ORF">EU93_0883</name>
</gene>
<evidence type="ECO:0000256" key="1">
    <source>
        <dbReference type="SAM" id="SignalP"/>
    </source>
</evidence>
<evidence type="ECO:0008006" key="4">
    <source>
        <dbReference type="Google" id="ProtNLM"/>
    </source>
</evidence>
<feature type="signal peptide" evidence="1">
    <location>
        <begin position="1"/>
        <end position="22"/>
    </location>
</feature>
<reference evidence="3" key="1">
    <citation type="journal article" date="2014" name="Sci. Data">
        <title>Genomes of diverse isolates of the marine cyanobacterium Prochlorococcus.</title>
        <authorList>
            <person name="Biller S."/>
            <person name="Berube P."/>
            <person name="Thompson J."/>
            <person name="Kelly L."/>
            <person name="Roggensack S."/>
            <person name="Awad L."/>
            <person name="Roache-Johnson K."/>
            <person name="Ding H."/>
            <person name="Giovannoni S.J."/>
            <person name="Moore L.R."/>
            <person name="Chisholm S.W."/>
        </authorList>
    </citation>
    <scope>NUCLEOTIDE SEQUENCE [LARGE SCALE GENOMIC DNA]</scope>
</reference>
<sequence length="280" mass="32100">MKKKLNLAILFTIALVSFPLNFDLPASDLNQSKSKIRSIEEDLEKSRNNVLSSREYSFDKDLTSEEIDVVIRPYKLSAEQSPDWWSEKQAYDMSFLLVKALNNYPGINASLEKTWEERILETENLLINKKESDINKNRVIITPFVEDFKFQVLTPKKRGIGLVVISINRKTCINETFLSTRYVFDSNIDIEDIESKQLLVKKKSGSSLNANLLLVGKGGGKFKAPEKPLKEVVYNSIADSAEGLYCALTNNGECIKYYQNREYQFPTVEKKRKKKKDKSC</sequence>
<organism evidence="2 3">
    <name type="scientific">Prochlorococcus marinus str. MIT 9116</name>
    <dbReference type="NCBI Taxonomy" id="167544"/>
    <lineage>
        <taxon>Bacteria</taxon>
        <taxon>Bacillati</taxon>
        <taxon>Cyanobacteriota</taxon>
        <taxon>Cyanophyceae</taxon>
        <taxon>Synechococcales</taxon>
        <taxon>Prochlorococcaceae</taxon>
        <taxon>Prochlorococcus</taxon>
    </lineage>
</organism>
<dbReference type="AlphaFoldDB" id="A0A0A1ZR71"/>
<dbReference type="OrthoDB" id="10003758at2"/>
<evidence type="ECO:0000313" key="2">
    <source>
        <dbReference type="EMBL" id="KGF92067.1"/>
    </source>
</evidence>
<protein>
    <recommendedName>
        <fullName evidence="4">Fam-a protein</fullName>
    </recommendedName>
</protein>
<evidence type="ECO:0000313" key="3">
    <source>
        <dbReference type="Proteomes" id="UP000030491"/>
    </source>
</evidence>
<feature type="chain" id="PRO_5001997132" description="Fam-a protein" evidence="1">
    <location>
        <begin position="23"/>
        <end position="280"/>
    </location>
</feature>
<accession>A0A0A1ZR71</accession>
<dbReference type="RefSeq" id="WP_032513704.1">
    <property type="nucleotide sequence ID" value="NZ_JNAJ01000011.1"/>
</dbReference>
<comment type="caution">
    <text evidence="2">The sequence shown here is derived from an EMBL/GenBank/DDBJ whole genome shotgun (WGS) entry which is preliminary data.</text>
</comment>
<dbReference type="Proteomes" id="UP000030491">
    <property type="component" value="Unassembled WGS sequence"/>
</dbReference>
<keyword evidence="1" id="KW-0732">Signal</keyword>
<name>A0A0A1ZR71_PROMR</name>
<proteinExistence type="predicted"/>